<dbReference type="AlphaFoldDB" id="A0A2U3APE5"/>
<reference evidence="2 3" key="1">
    <citation type="submission" date="2018-05" db="EMBL/GenBank/DDBJ databases">
        <title>Kurthia sibirica genome sequence.</title>
        <authorList>
            <person name="Maclea K.S."/>
            <person name="Goen A.E."/>
        </authorList>
    </citation>
    <scope>NUCLEOTIDE SEQUENCE [LARGE SCALE GENOMIC DNA]</scope>
    <source>
        <strain evidence="2 3">ATCC 49154</strain>
    </source>
</reference>
<evidence type="ECO:0000313" key="3">
    <source>
        <dbReference type="Proteomes" id="UP000245938"/>
    </source>
</evidence>
<evidence type="ECO:0000256" key="1">
    <source>
        <dbReference type="SAM" id="SignalP"/>
    </source>
</evidence>
<keyword evidence="3" id="KW-1185">Reference proteome</keyword>
<keyword evidence="1" id="KW-0732">Signal</keyword>
<sequence length="213" mass="23902">MMTRLVIGALLLGVLTLAGCSESNAVKKETPTTALAVNYDADYVDNPQLTSDRTLHKVDEEARSELGLTRIVQAVETQQVQQIGPMKVTFHNLKQLYVEPAYSMIDYFHVLTERENFDLIKTFVTIENTGNKKVHFSPISEAFTSDQKWNWQQEVYLDNLNADYEPGDIKTGNIGFVLDEKSRPTALTIRTSDVFDATKSSIAQGQSLSLSYE</sequence>
<dbReference type="EMBL" id="QFVR01000003">
    <property type="protein sequence ID" value="PWI26407.1"/>
    <property type="molecule type" value="Genomic_DNA"/>
</dbReference>
<evidence type="ECO:0000313" key="2">
    <source>
        <dbReference type="EMBL" id="PWI26407.1"/>
    </source>
</evidence>
<protein>
    <recommendedName>
        <fullName evidence="4">DUF4352 domain-containing protein</fullName>
    </recommendedName>
</protein>
<feature type="chain" id="PRO_5015701137" description="DUF4352 domain-containing protein" evidence="1">
    <location>
        <begin position="26"/>
        <end position="213"/>
    </location>
</feature>
<feature type="signal peptide" evidence="1">
    <location>
        <begin position="1"/>
        <end position="25"/>
    </location>
</feature>
<organism evidence="2 3">
    <name type="scientific">Kurthia sibirica</name>
    <dbReference type="NCBI Taxonomy" id="202750"/>
    <lineage>
        <taxon>Bacteria</taxon>
        <taxon>Bacillati</taxon>
        <taxon>Bacillota</taxon>
        <taxon>Bacilli</taxon>
        <taxon>Bacillales</taxon>
        <taxon>Caryophanaceae</taxon>
        <taxon>Kurthia</taxon>
    </lineage>
</organism>
<dbReference type="PROSITE" id="PS51257">
    <property type="entry name" value="PROKAR_LIPOPROTEIN"/>
    <property type="match status" value="1"/>
</dbReference>
<accession>A0A2U3APE5</accession>
<evidence type="ECO:0008006" key="4">
    <source>
        <dbReference type="Google" id="ProtNLM"/>
    </source>
</evidence>
<comment type="caution">
    <text evidence="2">The sequence shown here is derived from an EMBL/GenBank/DDBJ whole genome shotgun (WGS) entry which is preliminary data.</text>
</comment>
<proteinExistence type="predicted"/>
<gene>
    <name evidence="2" type="ORF">DEX24_03470</name>
</gene>
<name>A0A2U3APE5_9BACL</name>
<dbReference type="Proteomes" id="UP000245938">
    <property type="component" value="Unassembled WGS sequence"/>
</dbReference>